<reference evidence="2" key="1">
    <citation type="submission" date="2016-11" db="EMBL/GenBank/DDBJ databases">
        <authorList>
            <person name="Jaros S."/>
            <person name="Januszkiewicz K."/>
            <person name="Wedrychowicz H."/>
        </authorList>
    </citation>
    <scope>NUCLEOTIDE SEQUENCE [LARGE SCALE GENOMIC DNA]</scope>
    <source>
        <strain evidence="2">CGMCC 4.3555</strain>
    </source>
</reference>
<sequence>MTDNGMPDPDEFAKYLEAAGFNVIDAQMNQYGEMVASVITKAAELKKHAVSKGFSEAVSEEIAFSFVDRLVNRGGDA</sequence>
<comment type="caution">
    <text evidence="1">The sequence shown here is derived from an EMBL/GenBank/DDBJ whole genome shotgun (WGS) entry which is preliminary data.</text>
</comment>
<gene>
    <name evidence="1" type="ORF">SAMN05216268_12672</name>
</gene>
<dbReference type="AlphaFoldDB" id="A0A9X8N7S4"/>
<protein>
    <submittedName>
        <fullName evidence="1">Uncharacterized protein</fullName>
    </submittedName>
</protein>
<dbReference type="Proteomes" id="UP000184388">
    <property type="component" value="Unassembled WGS sequence"/>
</dbReference>
<evidence type="ECO:0000313" key="2">
    <source>
        <dbReference type="Proteomes" id="UP000184388"/>
    </source>
</evidence>
<name>A0A9X8N7S4_9ACTN</name>
<evidence type="ECO:0000313" key="1">
    <source>
        <dbReference type="EMBL" id="SHN24167.1"/>
    </source>
</evidence>
<dbReference type="EMBL" id="FRBK01000026">
    <property type="protein sequence ID" value="SHN24167.1"/>
    <property type="molecule type" value="Genomic_DNA"/>
</dbReference>
<dbReference type="RefSeq" id="WP_073449017.1">
    <property type="nucleotide sequence ID" value="NZ_FRBK01000026.1"/>
</dbReference>
<proteinExistence type="predicted"/>
<organism evidence="1 2">
    <name type="scientific">Streptomyces yunnanensis</name>
    <dbReference type="NCBI Taxonomy" id="156453"/>
    <lineage>
        <taxon>Bacteria</taxon>
        <taxon>Bacillati</taxon>
        <taxon>Actinomycetota</taxon>
        <taxon>Actinomycetes</taxon>
        <taxon>Kitasatosporales</taxon>
        <taxon>Streptomycetaceae</taxon>
        <taxon>Streptomyces</taxon>
    </lineage>
</organism>
<accession>A0A9X8N7S4</accession>